<dbReference type="AlphaFoldDB" id="A0A3N6NXB4"/>
<feature type="transmembrane region" description="Helical" evidence="2">
    <location>
        <begin position="6"/>
        <end position="22"/>
    </location>
</feature>
<dbReference type="Proteomes" id="UP000282323">
    <property type="component" value="Unassembled WGS sequence"/>
</dbReference>
<reference evidence="3 4" key="1">
    <citation type="submission" date="2018-10" db="EMBL/GenBank/DDBJ databases">
        <title>Natrarchaeobius chitinivorans gen. nov., sp. nov., and Natrarchaeobius haloalkaliphilus sp. nov., alkaliphilic, chitin-utilizing haloarchaea from hypersaline alkaline lakes.</title>
        <authorList>
            <person name="Sorokin D.Y."/>
            <person name="Elcheninov A.G."/>
            <person name="Kostrikina N.A."/>
            <person name="Bale N.J."/>
            <person name="Sinninghe Damste J.S."/>
            <person name="Khijniak T.V."/>
            <person name="Kublanov I.V."/>
            <person name="Toshchakov S.V."/>
        </authorList>
    </citation>
    <scope>NUCLEOTIDE SEQUENCE [LARGE SCALE GENOMIC DNA]</scope>
    <source>
        <strain evidence="3 4">AArcht4T</strain>
    </source>
</reference>
<keyword evidence="2" id="KW-0812">Transmembrane</keyword>
<feature type="transmembrane region" description="Helical" evidence="2">
    <location>
        <begin position="29"/>
        <end position="52"/>
    </location>
</feature>
<name>A0A3N6NXB4_NATCH</name>
<dbReference type="OrthoDB" id="373475at2157"/>
<keyword evidence="2" id="KW-1133">Transmembrane helix</keyword>
<evidence type="ECO:0000256" key="2">
    <source>
        <dbReference type="SAM" id="Phobius"/>
    </source>
</evidence>
<protein>
    <submittedName>
        <fullName evidence="3">Uncharacterized protein</fullName>
    </submittedName>
</protein>
<keyword evidence="4" id="KW-1185">Reference proteome</keyword>
<accession>A0A3N6NXB4</accession>
<evidence type="ECO:0000313" key="3">
    <source>
        <dbReference type="EMBL" id="RQG89319.1"/>
    </source>
</evidence>
<evidence type="ECO:0000256" key="1">
    <source>
        <dbReference type="SAM" id="MobiDB-lite"/>
    </source>
</evidence>
<feature type="transmembrane region" description="Helical" evidence="2">
    <location>
        <begin position="64"/>
        <end position="84"/>
    </location>
</feature>
<feature type="region of interest" description="Disordered" evidence="1">
    <location>
        <begin position="87"/>
        <end position="107"/>
    </location>
</feature>
<gene>
    <name evidence="3" type="ORF">EA473_22180</name>
</gene>
<sequence length="107" mass="11631">MIWPVFLSLFWAGIGTAYVSVVRREAELLFGGLSFLCWLGVAFSATSIQIVAGDSLETVGEPGVTAIGLFGVVGMLVWILLVIADRVPTDGDPTDRDHEPDTHDYEY</sequence>
<dbReference type="RefSeq" id="WP_124197698.1">
    <property type="nucleotide sequence ID" value="NZ_REGA01000048.1"/>
</dbReference>
<proteinExistence type="predicted"/>
<evidence type="ECO:0000313" key="4">
    <source>
        <dbReference type="Proteomes" id="UP000282323"/>
    </source>
</evidence>
<comment type="caution">
    <text evidence="3">The sequence shown here is derived from an EMBL/GenBank/DDBJ whole genome shotgun (WGS) entry which is preliminary data.</text>
</comment>
<dbReference type="EMBL" id="REGA01000048">
    <property type="protein sequence ID" value="RQG89319.1"/>
    <property type="molecule type" value="Genomic_DNA"/>
</dbReference>
<organism evidence="3 4">
    <name type="scientific">Natrarchaeobius chitinivorans</name>
    <dbReference type="NCBI Taxonomy" id="1679083"/>
    <lineage>
        <taxon>Archaea</taxon>
        <taxon>Methanobacteriati</taxon>
        <taxon>Methanobacteriota</taxon>
        <taxon>Stenosarchaea group</taxon>
        <taxon>Halobacteria</taxon>
        <taxon>Halobacteriales</taxon>
        <taxon>Natrialbaceae</taxon>
        <taxon>Natrarchaeobius</taxon>
    </lineage>
</organism>
<keyword evidence="2" id="KW-0472">Membrane</keyword>